<sequence length="178" mass="19493">MKGFMILAVTSLLVGVQASSRVQTVLDIDESKTVESQWIFDEVDGTSANDALDEVQNIKNIVDMLHLLQNYKDGMRCSVNTCEWCVSSACFNISYVPSRNEFQSCAAYNSINVFCQSVPARSFKSCKTIQVSILNIELCSEAMNVNIDKGKACMDVKVSVAGMASKICLAPPSHFNIA</sequence>
<comment type="caution">
    <text evidence="2">The sequence shown here is derived from an EMBL/GenBank/DDBJ whole genome shotgun (WGS) entry which is preliminary data.</text>
</comment>
<proteinExistence type="predicted"/>
<evidence type="ECO:0000313" key="3">
    <source>
        <dbReference type="Proteomes" id="UP001634394"/>
    </source>
</evidence>
<feature type="chain" id="PRO_5044889083" evidence="1">
    <location>
        <begin position="19"/>
        <end position="178"/>
    </location>
</feature>
<evidence type="ECO:0000256" key="1">
    <source>
        <dbReference type="SAM" id="SignalP"/>
    </source>
</evidence>
<dbReference type="AlphaFoldDB" id="A0ABD3T833"/>
<reference evidence="2 3" key="1">
    <citation type="submission" date="2024-11" db="EMBL/GenBank/DDBJ databases">
        <title>Chromosome-level genome assembly of the freshwater bivalve Anodonta woodiana.</title>
        <authorList>
            <person name="Chen X."/>
        </authorList>
    </citation>
    <scope>NUCLEOTIDE SEQUENCE [LARGE SCALE GENOMIC DNA]</scope>
    <source>
        <strain evidence="2">MN2024</strain>
        <tissue evidence="2">Gills</tissue>
    </source>
</reference>
<keyword evidence="3" id="KW-1185">Reference proteome</keyword>
<gene>
    <name evidence="2" type="ORF">ACJMK2_024356</name>
</gene>
<dbReference type="Proteomes" id="UP001634394">
    <property type="component" value="Unassembled WGS sequence"/>
</dbReference>
<name>A0ABD3T833_SINWO</name>
<feature type="signal peptide" evidence="1">
    <location>
        <begin position="1"/>
        <end position="18"/>
    </location>
</feature>
<keyword evidence="1" id="KW-0732">Signal</keyword>
<organism evidence="2 3">
    <name type="scientific">Sinanodonta woodiana</name>
    <name type="common">Chinese pond mussel</name>
    <name type="synonym">Anodonta woodiana</name>
    <dbReference type="NCBI Taxonomy" id="1069815"/>
    <lineage>
        <taxon>Eukaryota</taxon>
        <taxon>Metazoa</taxon>
        <taxon>Spiralia</taxon>
        <taxon>Lophotrochozoa</taxon>
        <taxon>Mollusca</taxon>
        <taxon>Bivalvia</taxon>
        <taxon>Autobranchia</taxon>
        <taxon>Heteroconchia</taxon>
        <taxon>Palaeoheterodonta</taxon>
        <taxon>Unionida</taxon>
        <taxon>Unionoidea</taxon>
        <taxon>Unionidae</taxon>
        <taxon>Unioninae</taxon>
        <taxon>Sinanodonta</taxon>
    </lineage>
</organism>
<evidence type="ECO:0000313" key="2">
    <source>
        <dbReference type="EMBL" id="KAL3832741.1"/>
    </source>
</evidence>
<accession>A0ABD3T833</accession>
<protein>
    <submittedName>
        <fullName evidence="2">Uncharacterized protein</fullName>
    </submittedName>
</protein>
<dbReference type="EMBL" id="JBJQND010000019">
    <property type="protein sequence ID" value="KAL3832741.1"/>
    <property type="molecule type" value="Genomic_DNA"/>
</dbReference>